<dbReference type="AlphaFoldDB" id="A0A382NFC5"/>
<dbReference type="EMBL" id="UINC01099267">
    <property type="protein sequence ID" value="SVC58402.1"/>
    <property type="molecule type" value="Genomic_DNA"/>
</dbReference>
<evidence type="ECO:0000256" key="1">
    <source>
        <dbReference type="SAM" id="MobiDB-lite"/>
    </source>
</evidence>
<evidence type="ECO:0000313" key="2">
    <source>
        <dbReference type="EMBL" id="SVC58402.1"/>
    </source>
</evidence>
<feature type="region of interest" description="Disordered" evidence="1">
    <location>
        <begin position="53"/>
        <end position="74"/>
    </location>
</feature>
<reference evidence="2" key="1">
    <citation type="submission" date="2018-05" db="EMBL/GenBank/DDBJ databases">
        <authorList>
            <person name="Lanie J.A."/>
            <person name="Ng W.-L."/>
            <person name="Kazmierczak K.M."/>
            <person name="Andrzejewski T.M."/>
            <person name="Davidsen T.M."/>
            <person name="Wayne K.J."/>
            <person name="Tettelin H."/>
            <person name="Glass J.I."/>
            <person name="Rusch D."/>
            <person name="Podicherti R."/>
            <person name="Tsui H.-C.T."/>
            <person name="Winkler M.E."/>
        </authorList>
    </citation>
    <scope>NUCLEOTIDE SEQUENCE</scope>
</reference>
<organism evidence="2">
    <name type="scientific">marine metagenome</name>
    <dbReference type="NCBI Taxonomy" id="408172"/>
    <lineage>
        <taxon>unclassified sequences</taxon>
        <taxon>metagenomes</taxon>
        <taxon>ecological metagenomes</taxon>
    </lineage>
</organism>
<accession>A0A382NFC5</accession>
<protein>
    <submittedName>
        <fullName evidence="2">Uncharacterized protein</fullName>
    </submittedName>
</protein>
<proteinExistence type="predicted"/>
<feature type="compositionally biased region" description="Polar residues" evidence="1">
    <location>
        <begin position="53"/>
        <end position="64"/>
    </location>
</feature>
<gene>
    <name evidence="2" type="ORF">METZ01_LOCUS311256</name>
</gene>
<feature type="non-terminal residue" evidence="2">
    <location>
        <position position="74"/>
    </location>
</feature>
<sequence length="74" mass="8619">MVSSRWFLVFSLFLIITSSFSQLSGSELDELRESLQRQDARIRRMQSLIAEQNARQDGIEQTQPPLDLIESLYE</sequence>
<name>A0A382NFC5_9ZZZZ</name>